<name>A0AAC9NTP9_9ALTE</name>
<organism evidence="1 2">
    <name type="scientific">Alteromonas mediterranea</name>
    <dbReference type="NCBI Taxonomy" id="314275"/>
    <lineage>
        <taxon>Bacteria</taxon>
        <taxon>Pseudomonadati</taxon>
        <taxon>Pseudomonadota</taxon>
        <taxon>Gammaproteobacteria</taxon>
        <taxon>Alteromonadales</taxon>
        <taxon>Alteromonadaceae</taxon>
        <taxon>Alteromonas/Salinimonas group</taxon>
        <taxon>Alteromonas</taxon>
    </lineage>
</organism>
<dbReference type="Proteomes" id="UP000182101">
    <property type="component" value="Plasmid pAMCP48-600"/>
</dbReference>
<sequence length="124" mass="14180">MLYPKRTLSPEETTLLSKVAVIDSPLCNRELARIVINNQIVPSLDSDMGNNPAYYYKIPVGNGEHVYLYDNHPLFKSIESIQFIRRQNANAQAREQHEKSLAPTRPLKRITAKIKHFFFGAHCA</sequence>
<geneLocation type="plasmid" evidence="2">
    <name>pamcp48-600</name>
</geneLocation>
<gene>
    <name evidence="1" type="ORF">BM524_19095</name>
</gene>
<dbReference type="RefSeq" id="WP_071960639.1">
    <property type="nucleotide sequence ID" value="NZ_CP018025.1"/>
</dbReference>
<dbReference type="EMBL" id="CP018025">
    <property type="protein sequence ID" value="APD92029.1"/>
    <property type="molecule type" value="Genomic_DNA"/>
</dbReference>
<evidence type="ECO:0000313" key="1">
    <source>
        <dbReference type="EMBL" id="APD92029.1"/>
    </source>
</evidence>
<proteinExistence type="predicted"/>
<keyword evidence="1" id="KW-0614">Plasmid</keyword>
<evidence type="ECO:0000313" key="2">
    <source>
        <dbReference type="Proteomes" id="UP000182101"/>
    </source>
</evidence>
<dbReference type="AlphaFoldDB" id="A0AAC9NTP9"/>
<protein>
    <submittedName>
        <fullName evidence="1">Uncharacterized protein</fullName>
    </submittedName>
</protein>
<reference evidence="1 2" key="1">
    <citation type="submission" date="2016-11" db="EMBL/GenBank/DDBJ databases">
        <title>Networking in microbes: conjugative elements and plasmids in the genus Alteromonas.</title>
        <authorList>
            <person name="Lopez-Perez M."/>
            <person name="Ramon-Marco N."/>
            <person name="Rodriguez-Valera F."/>
        </authorList>
    </citation>
    <scope>NUCLEOTIDE SEQUENCE [LARGE SCALE GENOMIC DNA]</scope>
    <source>
        <strain evidence="1 2">CP48</strain>
        <plasmid evidence="2">pamcp48-600</plasmid>
    </source>
</reference>
<accession>A0AAC9NTP9</accession>